<feature type="transmembrane region" description="Helical" evidence="2">
    <location>
        <begin position="93"/>
        <end position="115"/>
    </location>
</feature>
<name>A0ABY1RDM8_9MICO</name>
<comment type="caution">
    <text evidence="4">The sequence shown here is derived from an EMBL/GenBank/DDBJ whole genome shotgun (WGS) entry which is preliminary data.</text>
</comment>
<dbReference type="PANTHER" id="PTHR43318:SF1">
    <property type="entry name" value="POLYSACCHARIDE BIOSYNTHESIS PROTEIN EPSC-RELATED"/>
    <property type="match status" value="1"/>
</dbReference>
<evidence type="ECO:0000256" key="2">
    <source>
        <dbReference type="SAM" id="Phobius"/>
    </source>
</evidence>
<protein>
    <submittedName>
        <fullName evidence="4">NDP-sugar epimerase, includes UDP-GlcNAc-inverting 4,6-dehydratase FlaA1 and capsular polysaccharide biosynthesis protein EpsC</fullName>
    </submittedName>
</protein>
<feature type="transmembrane region" description="Helical" evidence="2">
    <location>
        <begin position="121"/>
        <end position="142"/>
    </location>
</feature>
<keyword evidence="2" id="KW-0472">Membrane</keyword>
<dbReference type="Pfam" id="PF02719">
    <property type="entry name" value="Polysacc_synt_2"/>
    <property type="match status" value="1"/>
</dbReference>
<keyword evidence="2" id="KW-0812">Transmembrane</keyword>
<accession>A0ABY1RDM8</accession>
<feature type="domain" description="Polysaccharide biosynthesis protein CapD-like" evidence="3">
    <location>
        <begin position="296"/>
        <end position="574"/>
    </location>
</feature>
<evidence type="ECO:0000313" key="5">
    <source>
        <dbReference type="Proteomes" id="UP000194464"/>
    </source>
</evidence>
<organism evidence="4 5">
    <name type="scientific">Plantibacter elymi</name>
    <name type="common">nom. nud.</name>
    <dbReference type="NCBI Taxonomy" id="199708"/>
    <lineage>
        <taxon>Bacteria</taxon>
        <taxon>Bacillati</taxon>
        <taxon>Actinomycetota</taxon>
        <taxon>Actinomycetes</taxon>
        <taxon>Micrococcales</taxon>
        <taxon>Microbacteriaceae</taxon>
        <taxon>Plantibacter</taxon>
    </lineage>
</organism>
<dbReference type="Proteomes" id="UP000194464">
    <property type="component" value="Unassembled WGS sequence"/>
</dbReference>
<keyword evidence="2" id="KW-1133">Transmembrane helix</keyword>
<dbReference type="CDD" id="cd05237">
    <property type="entry name" value="UDP_invert_4-6DH_SDR_e"/>
    <property type="match status" value="1"/>
</dbReference>
<dbReference type="InterPro" id="IPR051203">
    <property type="entry name" value="Polysaccharide_Synthase-Rel"/>
</dbReference>
<evidence type="ECO:0000313" key="4">
    <source>
        <dbReference type="EMBL" id="SMQ70531.1"/>
    </source>
</evidence>
<dbReference type="Gene3D" id="3.40.50.720">
    <property type="entry name" value="NAD(P)-binding Rossmann-like Domain"/>
    <property type="match status" value="2"/>
</dbReference>
<gene>
    <name evidence="4" type="ORF">SAMN06295909_2102</name>
</gene>
<keyword evidence="5" id="KW-1185">Reference proteome</keyword>
<evidence type="ECO:0000256" key="1">
    <source>
        <dbReference type="ARBA" id="ARBA00007430"/>
    </source>
</evidence>
<dbReference type="PANTHER" id="PTHR43318">
    <property type="entry name" value="UDP-N-ACETYLGLUCOSAMINE 4,6-DEHYDRATASE"/>
    <property type="match status" value="1"/>
</dbReference>
<feature type="transmembrane region" description="Helical" evidence="2">
    <location>
        <begin position="50"/>
        <end position="73"/>
    </location>
</feature>
<comment type="similarity">
    <text evidence="1">Belongs to the polysaccharide synthase family.</text>
</comment>
<dbReference type="InterPro" id="IPR036291">
    <property type="entry name" value="NAD(P)-bd_dom_sf"/>
</dbReference>
<dbReference type="Pfam" id="PF13727">
    <property type="entry name" value="CoA_binding_3"/>
    <property type="match status" value="1"/>
</dbReference>
<dbReference type="EMBL" id="FXWJ01000003">
    <property type="protein sequence ID" value="SMQ70531.1"/>
    <property type="molecule type" value="Genomic_DNA"/>
</dbReference>
<dbReference type="InterPro" id="IPR003869">
    <property type="entry name" value="Polysac_CapD-like"/>
</dbReference>
<sequence>MTSTLPDAPRRWTQAPGPRFAAKTALDALCWVLAIVVAQLVRFELEYERVALVGTVLLCVIAVVAQFIVAYLWSYYHGLHSFGSFYEAKQLIVVALIVTAILIAVNAVFGVAWGVPRSTTVIAFPFAIVFMGITRYVKRLFVDSRSRPIEAQRVLVYGAGALGMSIIPRLMRDPQSPYLPVGVIDDDPSKRNFRIASVAVVGTGADLVAAVKRTGAQALIISIADVDNDFIRQVSERADEAKLRVLVVPPIDTMLAPGTGESAPSLRDLNVEDFIGRNTVDLQVESIAGYLTGKRVLVTGAGGSIGSEIARQVNQFGPAELVLLDRDETGLHTTQLSISGHGLLDTKEVVLADIRDLPSLMEIFEDRRPDVVFHAAALKHAPMLEQYPDEAWKNNVLGTLNVLNAARAVGVGTFVNISTDKAANPTTVLGYSKRIAEKLTAWMSAQETDARYLSVRFGNVIGSRGSAIPAFTAQIEAGGPVTVTHPDVTRFFMTIPEASKLVIQAGAIGDPGEVLILDMGRPVRILDVAKRMIAASGKDVEIVYTGLRHGEKLHEVLIDTDEIADRSKHPKVSHTRIQPLDPALLDIDVWRETIADEGAGTHHLVQ</sequence>
<reference evidence="4 5" key="1">
    <citation type="submission" date="2017-04" db="EMBL/GenBank/DDBJ databases">
        <authorList>
            <person name="Varghese N."/>
            <person name="Submissions S."/>
        </authorList>
    </citation>
    <scope>NUCLEOTIDE SEQUENCE [LARGE SCALE GENOMIC DNA]</scope>
    <source>
        <strain evidence="4 5">VKM Ac-1784</strain>
    </source>
</reference>
<dbReference type="SUPFAM" id="SSF51735">
    <property type="entry name" value="NAD(P)-binding Rossmann-fold domains"/>
    <property type="match status" value="2"/>
</dbReference>
<proteinExistence type="inferred from homology"/>
<dbReference type="RefSeq" id="WP_086473959.1">
    <property type="nucleotide sequence ID" value="NZ_FXWJ01000003.1"/>
</dbReference>
<feature type="transmembrane region" description="Helical" evidence="2">
    <location>
        <begin position="20"/>
        <end position="38"/>
    </location>
</feature>
<evidence type="ECO:0000259" key="3">
    <source>
        <dbReference type="Pfam" id="PF02719"/>
    </source>
</evidence>